<evidence type="ECO:0000256" key="4">
    <source>
        <dbReference type="ARBA" id="ARBA00023163"/>
    </source>
</evidence>
<dbReference type="InterPro" id="IPR036864">
    <property type="entry name" value="Zn2-C6_fun-type_DNA-bd_sf"/>
</dbReference>
<dbReference type="GO" id="GO:0005634">
    <property type="term" value="C:nucleus"/>
    <property type="evidence" value="ECO:0007669"/>
    <property type="project" value="UniProtKB-SubCell"/>
</dbReference>
<keyword evidence="8" id="KW-1185">Reference proteome</keyword>
<organism evidence="7 8">
    <name type="scientific">Penicillium cataractarum</name>
    <dbReference type="NCBI Taxonomy" id="2100454"/>
    <lineage>
        <taxon>Eukaryota</taxon>
        <taxon>Fungi</taxon>
        <taxon>Dikarya</taxon>
        <taxon>Ascomycota</taxon>
        <taxon>Pezizomycotina</taxon>
        <taxon>Eurotiomycetes</taxon>
        <taxon>Eurotiomycetidae</taxon>
        <taxon>Eurotiales</taxon>
        <taxon>Aspergillaceae</taxon>
        <taxon>Penicillium</taxon>
    </lineage>
</organism>
<gene>
    <name evidence="7" type="ORF">N7496_000854</name>
</gene>
<comment type="caution">
    <text evidence="7">The sequence shown here is derived from an EMBL/GenBank/DDBJ whole genome shotgun (WGS) entry which is preliminary data.</text>
</comment>
<dbReference type="PROSITE" id="PS50048">
    <property type="entry name" value="ZN2_CY6_FUNGAL_2"/>
    <property type="match status" value="1"/>
</dbReference>
<dbReference type="PANTHER" id="PTHR31001">
    <property type="entry name" value="UNCHARACTERIZED TRANSCRIPTIONAL REGULATORY PROTEIN"/>
    <property type="match status" value="1"/>
</dbReference>
<dbReference type="PANTHER" id="PTHR31001:SF40">
    <property type="entry name" value="ZN(II)2CYS6 TRANSCRIPTION FACTOR (EUROFUNG)"/>
    <property type="match status" value="1"/>
</dbReference>
<evidence type="ECO:0000256" key="1">
    <source>
        <dbReference type="ARBA" id="ARBA00004123"/>
    </source>
</evidence>
<evidence type="ECO:0000259" key="6">
    <source>
        <dbReference type="PROSITE" id="PS50048"/>
    </source>
</evidence>
<keyword evidence="5" id="KW-0539">Nucleus</keyword>
<sequence length="688" mass="77416">MKPTKKRRILSCEPCRARKARCTRDGRPCKQCRDRDISASDCIYLGQARKDTIHTELLAKIQRLESCLWERTGTQLSNVSDRTIPSLSTLMASGGFPEATVNEYLGDSTLDNAGSLQKSSTGSVRYFSPASWESIVANSPAAEWLQSFGLDTAGEDDPQIPLVSNADISHAELLGLLPPKPYCDSLTKTYFQNITPTFEAEYQQFCYDPGRMPMSWLALLFAILAISISALNDDNPLLFDLGRERTVGRNIKILFTRYRSAALRCLALDNVMSRHSMTSLQALVLIIYACLNRALPCWTLLGLTHHVAISMACHIDPERFNLGIVECEERRRVWAGLMILYTLQNTLFGNLNQQITTQEVKLPAEVDDVDILTGINTHLLSDKCSSPYTAHLTQMTYMCLACHLHRTANLVSEYISSYTSPRSLTSTLEAEINALRERCDARYTQDRSQEPSPTYHFANKNILHAQIQQQLLLLHRPALIRFLRGEINPETRAAREKCIASANEALSLFGDLLEDPQCIPYRWYMSGLGSFYAFHAVVVLAVLLYHSESTAELESTKEAISKGLNKFTSLSGRSIFCSKAIPTMRQFINLAPASLTHLRHEEQQSQQSPKLQSQVPLQNREFTFVSHCAPCVPMANSSMVNSMMNPQYEFFMPTVLSSMSSLSTNSNFELQLHEQNLPNEVNQTMYFH</sequence>
<dbReference type="Gene3D" id="4.10.240.10">
    <property type="entry name" value="Zn(2)-C6 fungal-type DNA-binding domain"/>
    <property type="match status" value="1"/>
</dbReference>
<dbReference type="RefSeq" id="XP_056560514.1">
    <property type="nucleotide sequence ID" value="XM_056693785.1"/>
</dbReference>
<dbReference type="Proteomes" id="UP001147782">
    <property type="component" value="Unassembled WGS sequence"/>
</dbReference>
<dbReference type="GO" id="GO:0000981">
    <property type="term" value="F:DNA-binding transcription factor activity, RNA polymerase II-specific"/>
    <property type="evidence" value="ECO:0007669"/>
    <property type="project" value="InterPro"/>
</dbReference>
<keyword evidence="3" id="KW-0238">DNA-binding</keyword>
<keyword evidence="2" id="KW-0805">Transcription regulation</keyword>
<keyword evidence="4" id="KW-0804">Transcription</keyword>
<evidence type="ECO:0000256" key="2">
    <source>
        <dbReference type="ARBA" id="ARBA00023015"/>
    </source>
</evidence>
<reference evidence="7" key="1">
    <citation type="submission" date="2022-11" db="EMBL/GenBank/DDBJ databases">
        <authorList>
            <person name="Petersen C."/>
        </authorList>
    </citation>
    <scope>NUCLEOTIDE SEQUENCE</scope>
    <source>
        <strain evidence="7">IBT 29864</strain>
    </source>
</reference>
<dbReference type="CDD" id="cd00067">
    <property type="entry name" value="GAL4"/>
    <property type="match status" value="1"/>
</dbReference>
<comment type="subcellular location">
    <subcellularLocation>
        <location evidence="1">Nucleus</location>
    </subcellularLocation>
</comment>
<dbReference type="EMBL" id="JAPZBS010000001">
    <property type="protein sequence ID" value="KAJ5389786.1"/>
    <property type="molecule type" value="Genomic_DNA"/>
</dbReference>
<name>A0A9W9VUV3_9EURO</name>
<protein>
    <recommendedName>
        <fullName evidence="6">Zn(2)-C6 fungal-type domain-containing protein</fullName>
    </recommendedName>
</protein>
<feature type="domain" description="Zn(2)-C6 fungal-type" evidence="6">
    <location>
        <begin position="11"/>
        <end position="44"/>
    </location>
</feature>
<evidence type="ECO:0000256" key="3">
    <source>
        <dbReference type="ARBA" id="ARBA00023125"/>
    </source>
</evidence>
<reference evidence="7" key="2">
    <citation type="journal article" date="2023" name="IMA Fungus">
        <title>Comparative genomic study of the Penicillium genus elucidates a diverse pangenome and 15 lateral gene transfer events.</title>
        <authorList>
            <person name="Petersen C."/>
            <person name="Sorensen T."/>
            <person name="Nielsen M.R."/>
            <person name="Sondergaard T.E."/>
            <person name="Sorensen J.L."/>
            <person name="Fitzpatrick D.A."/>
            <person name="Frisvad J.C."/>
            <person name="Nielsen K.L."/>
        </authorList>
    </citation>
    <scope>NUCLEOTIDE SEQUENCE</scope>
    <source>
        <strain evidence="7">IBT 29864</strain>
    </source>
</reference>
<dbReference type="GO" id="GO:0003677">
    <property type="term" value="F:DNA binding"/>
    <property type="evidence" value="ECO:0007669"/>
    <property type="project" value="UniProtKB-KW"/>
</dbReference>
<evidence type="ECO:0000313" key="8">
    <source>
        <dbReference type="Proteomes" id="UP001147782"/>
    </source>
</evidence>
<dbReference type="CDD" id="cd12148">
    <property type="entry name" value="fungal_TF_MHR"/>
    <property type="match status" value="1"/>
</dbReference>
<dbReference type="InterPro" id="IPR001138">
    <property type="entry name" value="Zn2Cys6_DnaBD"/>
</dbReference>
<proteinExistence type="predicted"/>
<dbReference type="GeneID" id="81432962"/>
<evidence type="ECO:0000313" key="7">
    <source>
        <dbReference type="EMBL" id="KAJ5389786.1"/>
    </source>
</evidence>
<evidence type="ECO:0000256" key="5">
    <source>
        <dbReference type="ARBA" id="ARBA00023242"/>
    </source>
</evidence>
<dbReference type="OrthoDB" id="2406834at2759"/>
<accession>A0A9W9VUV3</accession>
<dbReference type="GO" id="GO:0008270">
    <property type="term" value="F:zinc ion binding"/>
    <property type="evidence" value="ECO:0007669"/>
    <property type="project" value="InterPro"/>
</dbReference>
<dbReference type="InterPro" id="IPR050613">
    <property type="entry name" value="Sec_Metabolite_Reg"/>
</dbReference>
<dbReference type="SUPFAM" id="SSF57701">
    <property type="entry name" value="Zn2/Cys6 DNA-binding domain"/>
    <property type="match status" value="1"/>
</dbReference>
<dbReference type="AlphaFoldDB" id="A0A9W9VUV3"/>